<evidence type="ECO:0000313" key="3">
    <source>
        <dbReference type="Proteomes" id="UP001524944"/>
    </source>
</evidence>
<dbReference type="Gene3D" id="3.60.15.10">
    <property type="entry name" value="Ribonuclease Z/Hydroxyacylglutathione hydrolase-like"/>
    <property type="match status" value="1"/>
</dbReference>
<protein>
    <submittedName>
        <fullName evidence="2">MBL fold metallo-hydrolase</fullName>
    </submittedName>
</protein>
<accession>A0ABT1Y017</accession>
<sequence>MICQITYVANAGVLLDFQGQQILIDGLCSADIAPFHGLPEPIRKKIMESIPPYHNIQLLLFTHHHGDHFDASSTVQFLEKHPQACVIGSQETIDQIVHLEAKLISRSFSQESAPRQRNRCFQSRDLAVHLCPMVHMGRDYEKVDHLAYLIEGMGKKILHVGDANPVSENFEHLHLLESSVDLLIAPFPYLTRPSARQVIENYIRPKQIAALHLPRRERDDERWIAATMKSYHRGQDHFIPTVFFKETGESIKIS</sequence>
<feature type="domain" description="Metallo-beta-lactamase" evidence="1">
    <location>
        <begin position="52"/>
        <end position="187"/>
    </location>
</feature>
<dbReference type="SUPFAM" id="SSF56281">
    <property type="entry name" value="Metallo-hydrolase/oxidoreductase"/>
    <property type="match status" value="1"/>
</dbReference>
<dbReference type="InterPro" id="IPR001279">
    <property type="entry name" value="Metallo-B-lactamas"/>
</dbReference>
<comment type="caution">
    <text evidence="2">The sequence shown here is derived from an EMBL/GenBank/DDBJ whole genome shotgun (WGS) entry which is preliminary data.</text>
</comment>
<dbReference type="RefSeq" id="WP_257911782.1">
    <property type="nucleotide sequence ID" value="NZ_JANPWE010000001.1"/>
</dbReference>
<dbReference type="Pfam" id="PF12706">
    <property type="entry name" value="Lactamase_B_2"/>
    <property type="match status" value="1"/>
</dbReference>
<name>A0ABT1Y017_9FIRM</name>
<organism evidence="2 3">
    <name type="scientific">Dehalobacterium formicoaceticum</name>
    <dbReference type="NCBI Taxonomy" id="51515"/>
    <lineage>
        <taxon>Bacteria</taxon>
        <taxon>Bacillati</taxon>
        <taxon>Bacillota</taxon>
        <taxon>Clostridia</taxon>
        <taxon>Eubacteriales</taxon>
        <taxon>Peptococcaceae</taxon>
        <taxon>Dehalobacterium</taxon>
    </lineage>
</organism>
<dbReference type="InterPro" id="IPR050114">
    <property type="entry name" value="UPF0173_UPF0282_UlaG_hydrolase"/>
</dbReference>
<evidence type="ECO:0000313" key="2">
    <source>
        <dbReference type="EMBL" id="MCR6544206.1"/>
    </source>
</evidence>
<dbReference type="PANTHER" id="PTHR43546">
    <property type="entry name" value="UPF0173 METAL-DEPENDENT HYDROLASE MJ1163-RELATED"/>
    <property type="match status" value="1"/>
</dbReference>
<keyword evidence="3" id="KW-1185">Reference proteome</keyword>
<gene>
    <name evidence="2" type="ORF">NVS47_01535</name>
</gene>
<dbReference type="PANTHER" id="PTHR43546:SF3">
    <property type="entry name" value="UPF0173 METAL-DEPENDENT HYDROLASE MJ1163"/>
    <property type="match status" value="1"/>
</dbReference>
<dbReference type="Proteomes" id="UP001524944">
    <property type="component" value="Unassembled WGS sequence"/>
</dbReference>
<proteinExistence type="predicted"/>
<reference evidence="2 3" key="1">
    <citation type="submission" date="2022-08" db="EMBL/GenBank/DDBJ databases">
        <title>Proteogenomics of the novel Dehalobacterium formicoaceticum strain EZ94 highlights a key role of methyltransferases during anaerobic dichloromethane degradation.</title>
        <authorList>
            <person name="Wasmund K."/>
        </authorList>
    </citation>
    <scope>NUCLEOTIDE SEQUENCE [LARGE SCALE GENOMIC DNA]</scope>
    <source>
        <strain evidence="2 3">EZ94</strain>
    </source>
</reference>
<dbReference type="InterPro" id="IPR036866">
    <property type="entry name" value="RibonucZ/Hydroxyglut_hydro"/>
</dbReference>
<dbReference type="EMBL" id="JANPWE010000001">
    <property type="protein sequence ID" value="MCR6544206.1"/>
    <property type="molecule type" value="Genomic_DNA"/>
</dbReference>
<evidence type="ECO:0000259" key="1">
    <source>
        <dbReference type="Pfam" id="PF12706"/>
    </source>
</evidence>